<comment type="cofactor">
    <cofactor evidence="1 6">
        <name>FAD</name>
        <dbReference type="ChEBI" id="CHEBI:57692"/>
    </cofactor>
</comment>
<comment type="caution">
    <text evidence="8">The sequence shown here is derived from an EMBL/GenBank/DDBJ whole genome shotgun (WGS) entry which is preliminary data.</text>
</comment>
<keyword evidence="3 6" id="KW-0274">FAD</keyword>
<dbReference type="Gene3D" id="1.10.3110.10">
    <property type="entry name" value="protoporphyrinogen ix oxidase, domain 3"/>
    <property type="match status" value="1"/>
</dbReference>
<keyword evidence="9" id="KW-1185">Reference proteome</keyword>
<sequence>MNESGKQTMVRPPVAVVGGGITGLTAAFELQRRGVPVVVYEATDRVGGAIRSVRVNGFLAEFGPNTILETSPRITQLVRDAGLSARRLDPDPRASARYLVRDRRPVAMPGSPLGFFTTRLFSWRAKWAVLREPFVPPKRDDREESIADFVRRRLNQEFLERAIDALVAGIYAGDPERLSVQQAFPKLAALEREYGSLIRGQIFGARARKRRGEVAKDRAPKFSFDEGLQVLPDTLRERLGSAVRLQSTVTRLRRLPHAWQVTVRTPEGEQICEHAAVLLAAPAFKLAEIALETGGDHSLAFLGGIRYPPVASVVLGFRREDVAHPCRGFGMLIPRVEGFRILGTIFSSSLFPNRAPAGHITLTSYIGGERQPELAGLPAEELYRITCEDLRVLLGVRGEPTFRHHYYWPRAIPQYNLGYGDHRRRMEELEQSCPGLFFGGHYRDGISLGDSILSGLRMGERIAVFWHQSSH</sequence>
<keyword evidence="4 6" id="KW-0560">Oxidoreductase</keyword>
<comment type="subcellular location">
    <subcellularLocation>
        <location evidence="6">Cytoplasm</location>
    </subcellularLocation>
</comment>
<organism evidence="8 9">
    <name type="scientific">Limisphaera ngatamarikiensis</name>
    <dbReference type="NCBI Taxonomy" id="1324935"/>
    <lineage>
        <taxon>Bacteria</taxon>
        <taxon>Pseudomonadati</taxon>
        <taxon>Verrucomicrobiota</taxon>
        <taxon>Verrucomicrobiia</taxon>
        <taxon>Limisphaerales</taxon>
        <taxon>Limisphaeraceae</taxon>
        <taxon>Limisphaera</taxon>
    </lineage>
</organism>
<evidence type="ECO:0000313" key="9">
    <source>
        <dbReference type="Proteomes" id="UP000477311"/>
    </source>
</evidence>
<dbReference type="PANTHER" id="PTHR42923:SF3">
    <property type="entry name" value="PROTOPORPHYRINOGEN OXIDASE"/>
    <property type="match status" value="1"/>
</dbReference>
<dbReference type="GO" id="GO:0006783">
    <property type="term" value="P:heme biosynthetic process"/>
    <property type="evidence" value="ECO:0007669"/>
    <property type="project" value="UniProtKB-UniRule"/>
</dbReference>
<comment type="function">
    <text evidence="6">Involved in coproporphyrin-dependent heme b biosynthesis. Catalyzes the oxidation of coproporphyrinogen III to coproporphyrin III.</text>
</comment>
<reference evidence="8 9" key="1">
    <citation type="submission" date="2020-02" db="EMBL/GenBank/DDBJ databases">
        <title>Draft genome sequence of Limisphaera ngatamarikiensis NGM72.4T, a thermophilic Verrucomicrobia grouped in subdivision 3.</title>
        <authorList>
            <person name="Carere C.R."/>
            <person name="Steen J."/>
            <person name="Hugenholtz P."/>
            <person name="Stott M.B."/>
        </authorList>
    </citation>
    <scope>NUCLEOTIDE SEQUENCE [LARGE SCALE GENOMIC DNA]</scope>
    <source>
        <strain evidence="8 9">NGM72.4</strain>
    </source>
</reference>
<dbReference type="NCBIfam" id="TIGR00562">
    <property type="entry name" value="proto_IX_ox"/>
    <property type="match status" value="1"/>
</dbReference>
<name>A0A6M1RPU8_9BACT</name>
<dbReference type="EMBL" id="JAAKYA010000053">
    <property type="protein sequence ID" value="NGO39549.1"/>
    <property type="molecule type" value="Genomic_DNA"/>
</dbReference>
<dbReference type="RefSeq" id="WP_165107623.1">
    <property type="nucleotide sequence ID" value="NZ_JAAKYA010000053.1"/>
</dbReference>
<dbReference type="Gene3D" id="3.50.50.60">
    <property type="entry name" value="FAD/NAD(P)-binding domain"/>
    <property type="match status" value="1"/>
</dbReference>
<dbReference type="InterPro" id="IPR004572">
    <property type="entry name" value="Protoporphyrinogen_oxidase"/>
</dbReference>
<dbReference type="Proteomes" id="UP000477311">
    <property type="component" value="Unassembled WGS sequence"/>
</dbReference>
<comment type="catalytic activity">
    <reaction evidence="6">
        <text>coproporphyrinogen III + 3 O2 = coproporphyrin III + 3 H2O2</text>
        <dbReference type="Rhea" id="RHEA:43436"/>
        <dbReference type="ChEBI" id="CHEBI:15379"/>
        <dbReference type="ChEBI" id="CHEBI:16240"/>
        <dbReference type="ChEBI" id="CHEBI:57309"/>
        <dbReference type="ChEBI" id="CHEBI:131725"/>
        <dbReference type="EC" id="1.3.3.15"/>
    </reaction>
</comment>
<dbReference type="UniPathway" id="UPA00252"/>
<dbReference type="SUPFAM" id="SSF51905">
    <property type="entry name" value="FAD/NAD(P)-binding domain"/>
    <property type="match status" value="1"/>
</dbReference>
<dbReference type="InterPro" id="IPR002937">
    <property type="entry name" value="Amino_oxidase"/>
</dbReference>
<dbReference type="GO" id="GO:0005737">
    <property type="term" value="C:cytoplasm"/>
    <property type="evidence" value="ECO:0007669"/>
    <property type="project" value="UniProtKB-SubCell"/>
</dbReference>
<comment type="similarity">
    <text evidence="6">Belongs to the protoporphyrinogen/coproporphyrinogen oxidase family. Coproporphyrinogen III oxidase subfamily.</text>
</comment>
<dbReference type="PANTHER" id="PTHR42923">
    <property type="entry name" value="PROTOPORPHYRINOGEN OXIDASE"/>
    <property type="match status" value="1"/>
</dbReference>
<dbReference type="Pfam" id="PF01593">
    <property type="entry name" value="Amino_oxidase"/>
    <property type="match status" value="1"/>
</dbReference>
<feature type="domain" description="Amine oxidase" evidence="7">
    <location>
        <begin position="21"/>
        <end position="461"/>
    </location>
</feature>
<evidence type="ECO:0000256" key="5">
    <source>
        <dbReference type="ARBA" id="ARBA00023133"/>
    </source>
</evidence>
<keyword evidence="5 6" id="KW-0350">Heme biosynthesis</keyword>
<evidence type="ECO:0000256" key="6">
    <source>
        <dbReference type="RuleBase" id="RU364052"/>
    </source>
</evidence>
<evidence type="ECO:0000256" key="3">
    <source>
        <dbReference type="ARBA" id="ARBA00022827"/>
    </source>
</evidence>
<comment type="pathway">
    <text evidence="6">Porphyrin-containing compound metabolism; protoheme biosynthesis.</text>
</comment>
<dbReference type="InterPro" id="IPR036188">
    <property type="entry name" value="FAD/NAD-bd_sf"/>
</dbReference>
<dbReference type="InterPro" id="IPR050464">
    <property type="entry name" value="Zeta_carotene_desat/Oxidored"/>
</dbReference>
<proteinExistence type="inferred from homology"/>
<protein>
    <recommendedName>
        <fullName evidence="6">Coproporphyrinogen III oxidase</fullName>
        <ecNumber evidence="6">1.3.3.15</ecNumber>
    </recommendedName>
</protein>
<dbReference type="SUPFAM" id="SSF54373">
    <property type="entry name" value="FAD-linked reductases, C-terminal domain"/>
    <property type="match status" value="1"/>
</dbReference>
<dbReference type="PRINTS" id="PR00419">
    <property type="entry name" value="ADXRDTASE"/>
</dbReference>
<dbReference type="EC" id="1.3.3.15" evidence="6"/>
<keyword evidence="2 6" id="KW-0285">Flavoprotein</keyword>
<evidence type="ECO:0000256" key="4">
    <source>
        <dbReference type="ARBA" id="ARBA00023002"/>
    </source>
</evidence>
<accession>A0A6M1RPU8</accession>
<evidence type="ECO:0000259" key="7">
    <source>
        <dbReference type="Pfam" id="PF01593"/>
    </source>
</evidence>
<dbReference type="AlphaFoldDB" id="A0A6M1RPU8"/>
<evidence type="ECO:0000313" key="8">
    <source>
        <dbReference type="EMBL" id="NGO39549.1"/>
    </source>
</evidence>
<keyword evidence="6" id="KW-0963">Cytoplasm</keyword>
<dbReference type="GO" id="GO:0004729">
    <property type="term" value="F:oxygen-dependent protoporphyrinogen oxidase activity"/>
    <property type="evidence" value="ECO:0007669"/>
    <property type="project" value="UniProtKB-UniRule"/>
</dbReference>
<dbReference type="Gene3D" id="3.90.660.20">
    <property type="entry name" value="Protoporphyrinogen oxidase, mitochondrial, domain 2"/>
    <property type="match status" value="1"/>
</dbReference>
<evidence type="ECO:0000256" key="2">
    <source>
        <dbReference type="ARBA" id="ARBA00022630"/>
    </source>
</evidence>
<gene>
    <name evidence="8" type="primary">hemG</name>
    <name evidence="8" type="ORF">G4L39_09090</name>
</gene>
<evidence type="ECO:0000256" key="1">
    <source>
        <dbReference type="ARBA" id="ARBA00001974"/>
    </source>
</evidence>